<dbReference type="InterPro" id="IPR019734">
    <property type="entry name" value="TPR_rpt"/>
</dbReference>
<evidence type="ECO:0000313" key="3">
    <source>
        <dbReference type="Proteomes" id="UP000051006"/>
    </source>
</evidence>
<reference evidence="2 3" key="1">
    <citation type="journal article" date="2015" name="Genome Announc.">
        <title>Expanding the biotechnology potential of lactobacilli through comparative genomics of 213 strains and associated genera.</title>
        <authorList>
            <person name="Sun Z."/>
            <person name="Harris H.M."/>
            <person name="McCann A."/>
            <person name="Guo C."/>
            <person name="Argimon S."/>
            <person name="Zhang W."/>
            <person name="Yang X."/>
            <person name="Jeffery I.B."/>
            <person name="Cooney J.C."/>
            <person name="Kagawa T.F."/>
            <person name="Liu W."/>
            <person name="Song Y."/>
            <person name="Salvetti E."/>
            <person name="Wrobel A."/>
            <person name="Rasinkangas P."/>
            <person name="Parkhill J."/>
            <person name="Rea M.C."/>
            <person name="O'Sullivan O."/>
            <person name="Ritari J."/>
            <person name="Douillard F.P."/>
            <person name="Paul Ross R."/>
            <person name="Yang R."/>
            <person name="Briner A.E."/>
            <person name="Felis G.E."/>
            <person name="de Vos W.M."/>
            <person name="Barrangou R."/>
            <person name="Klaenhammer T.R."/>
            <person name="Caufield P.W."/>
            <person name="Cui Y."/>
            <person name="Zhang H."/>
            <person name="O'Toole P.W."/>
        </authorList>
    </citation>
    <scope>NUCLEOTIDE SEQUENCE [LARGE SCALE GENOMIC DNA]</scope>
    <source>
        <strain evidence="2 3">DSM 24716</strain>
    </source>
</reference>
<dbReference type="Gene3D" id="1.25.40.10">
    <property type="entry name" value="Tetratricopeptide repeat domain"/>
    <property type="match status" value="1"/>
</dbReference>
<proteinExistence type="predicted"/>
<dbReference type="Proteomes" id="UP000051006">
    <property type="component" value="Unassembled WGS sequence"/>
</dbReference>
<dbReference type="RefSeq" id="WP_057879539.1">
    <property type="nucleotide sequence ID" value="NZ_JQCF01000001.1"/>
</dbReference>
<dbReference type="PATRIC" id="fig|993692.3.peg.121"/>
<keyword evidence="1" id="KW-0802">TPR repeat</keyword>
<name>A0A0R2LMY9_9LACO</name>
<dbReference type="AlphaFoldDB" id="A0A0R2LMY9"/>
<accession>A0A0R2LMY9</accession>
<evidence type="ECO:0000256" key="1">
    <source>
        <dbReference type="PROSITE-ProRule" id="PRU00339"/>
    </source>
</evidence>
<organism evidence="2 3">
    <name type="scientific">Companilactobacillus kimchiensis</name>
    <dbReference type="NCBI Taxonomy" id="993692"/>
    <lineage>
        <taxon>Bacteria</taxon>
        <taxon>Bacillati</taxon>
        <taxon>Bacillota</taxon>
        <taxon>Bacilli</taxon>
        <taxon>Lactobacillales</taxon>
        <taxon>Lactobacillaceae</taxon>
        <taxon>Companilactobacillus</taxon>
    </lineage>
</organism>
<dbReference type="PROSITE" id="PS50005">
    <property type="entry name" value="TPR"/>
    <property type="match status" value="1"/>
</dbReference>
<dbReference type="SUPFAM" id="SSF48452">
    <property type="entry name" value="TPR-like"/>
    <property type="match status" value="1"/>
</dbReference>
<evidence type="ECO:0000313" key="2">
    <source>
        <dbReference type="EMBL" id="KRO00800.1"/>
    </source>
</evidence>
<dbReference type="STRING" id="993692.IV57_GL000120"/>
<comment type="caution">
    <text evidence="2">The sequence shown here is derived from an EMBL/GenBank/DDBJ whole genome shotgun (WGS) entry which is preliminary data.</text>
</comment>
<gene>
    <name evidence="2" type="ORF">IV57_GL000120</name>
</gene>
<keyword evidence="3" id="KW-1185">Reference proteome</keyword>
<dbReference type="InterPro" id="IPR011990">
    <property type="entry name" value="TPR-like_helical_dom_sf"/>
</dbReference>
<dbReference type="EMBL" id="JQCF01000001">
    <property type="protein sequence ID" value="KRO00800.1"/>
    <property type="molecule type" value="Genomic_DNA"/>
</dbReference>
<protein>
    <submittedName>
        <fullName evidence="2">Uncharacterized protein</fullName>
    </submittedName>
</protein>
<dbReference type="SMART" id="SM00028">
    <property type="entry name" value="TPR"/>
    <property type="match status" value="2"/>
</dbReference>
<sequence length="279" mass="32652">MVKKVCGKFSTRLGISIEVFEKKSFYEKHEFYINTVLNKLELLVNNRDYAKMKPYLNDEILQNHCTNPLTKQCFLCYRGIYTSYGVKQPRKALEIYRQALQETNVTAFSDISDFPKHKEIYSKTETLLISGAASCYYLLKDFQKAEILFKVASQNISNIEMQLSTQILGTIYYNACKNLKTLKKYPQAIEIAQDGLRFETNRKTIYRSAEILYELGDIYYQQNQLELAEKYYIKSMYLSYSTNSTHFLPLLLTSLRKKTNLKLLQKNLVMLDLINLKNP</sequence>
<feature type="repeat" description="TPR" evidence="1">
    <location>
        <begin position="209"/>
        <end position="242"/>
    </location>
</feature>